<dbReference type="PROSITE" id="PS50280">
    <property type="entry name" value="SET"/>
    <property type="match status" value="1"/>
</dbReference>
<dbReference type="InterPro" id="IPR018848">
    <property type="entry name" value="WIYLD_domain"/>
</dbReference>
<dbReference type="InterPro" id="IPR046341">
    <property type="entry name" value="SET_dom_sf"/>
</dbReference>
<reference evidence="6" key="1">
    <citation type="journal article" date="2020" name="Plant Biotechnol. J.">
        <title>The pomegranate (Punica granatum L.) draft genome dissects genetic divergence between soft- and hard-seeded cultivars.</title>
        <authorList>
            <person name="Luo X."/>
            <person name="Li H."/>
            <person name="Wu Z."/>
            <person name="Yao W."/>
            <person name="Zhao P."/>
            <person name="Cao D."/>
            <person name="Yu H."/>
            <person name="Li K."/>
            <person name="Poudel K."/>
            <person name="Zhao D."/>
            <person name="Zhang F."/>
            <person name="Xia X."/>
            <person name="Chen L."/>
            <person name="Wang Q."/>
            <person name="Jing D."/>
            <person name="Cao S."/>
        </authorList>
    </citation>
    <scope>NUCLEOTIDE SEQUENCE [LARGE SCALE GENOMIC DNA]</scope>
    <source>
        <strain evidence="6">cv. Tunisia</strain>
    </source>
</reference>
<organism evidence="6 7">
    <name type="scientific">Punica granatum</name>
    <name type="common">Pomegranate</name>
    <dbReference type="NCBI Taxonomy" id="22663"/>
    <lineage>
        <taxon>Eukaryota</taxon>
        <taxon>Viridiplantae</taxon>
        <taxon>Streptophyta</taxon>
        <taxon>Embryophyta</taxon>
        <taxon>Tracheophyta</taxon>
        <taxon>Spermatophyta</taxon>
        <taxon>Magnoliopsida</taxon>
        <taxon>eudicotyledons</taxon>
        <taxon>Gunneridae</taxon>
        <taxon>Pentapetalae</taxon>
        <taxon>rosids</taxon>
        <taxon>malvids</taxon>
        <taxon>Myrtales</taxon>
        <taxon>Lythraceae</taxon>
        <taxon>Punica</taxon>
    </lineage>
</organism>
<evidence type="ECO:0000256" key="2">
    <source>
        <dbReference type="ARBA" id="ARBA00022454"/>
    </source>
</evidence>
<dbReference type="PROSITE" id="PS51580">
    <property type="entry name" value="SAM_MT43_3"/>
    <property type="match status" value="1"/>
</dbReference>
<feature type="region of interest" description="Disordered" evidence="3">
    <location>
        <begin position="61"/>
        <end position="162"/>
    </location>
</feature>
<gene>
    <name evidence="7" type="primary">LOC116188103</name>
</gene>
<evidence type="ECO:0000259" key="5">
    <source>
        <dbReference type="PROSITE" id="PS50867"/>
    </source>
</evidence>
<dbReference type="PROSITE" id="PS50867">
    <property type="entry name" value="PRE_SET"/>
    <property type="match status" value="1"/>
</dbReference>
<accession>A0A6P8BTS3</accession>
<dbReference type="InterPro" id="IPR025776">
    <property type="entry name" value="SUVR4/1/2"/>
</dbReference>
<dbReference type="Pfam" id="PF10440">
    <property type="entry name" value="WIYLD"/>
    <property type="match status" value="1"/>
</dbReference>
<proteinExistence type="predicted"/>
<dbReference type="SUPFAM" id="SSF82199">
    <property type="entry name" value="SET domain"/>
    <property type="match status" value="1"/>
</dbReference>
<evidence type="ECO:0000256" key="1">
    <source>
        <dbReference type="ARBA" id="ARBA00004286"/>
    </source>
</evidence>
<dbReference type="RefSeq" id="XP_031373111.1">
    <property type="nucleotide sequence ID" value="XM_031517251.1"/>
</dbReference>
<dbReference type="Gene3D" id="2.170.270.10">
    <property type="entry name" value="SET domain"/>
    <property type="match status" value="1"/>
</dbReference>
<dbReference type="GeneID" id="116188103"/>
<dbReference type="AlphaFoldDB" id="A0A6P8BTS3"/>
<dbReference type="SMART" id="SM00468">
    <property type="entry name" value="PreSET"/>
    <property type="match status" value="1"/>
</dbReference>
<protein>
    <submittedName>
        <fullName evidence="7">Probable inactive histone-lysine N-methyltransferase SUVR1 isoform X4</fullName>
    </submittedName>
</protein>
<dbReference type="InterPro" id="IPR007728">
    <property type="entry name" value="Pre-SET_dom"/>
</dbReference>
<comment type="subcellular location">
    <subcellularLocation>
        <location evidence="1">Chromosome</location>
    </subcellularLocation>
</comment>
<feature type="domain" description="SET" evidence="4">
    <location>
        <begin position="525"/>
        <end position="658"/>
    </location>
</feature>
<dbReference type="Proteomes" id="UP000515151">
    <property type="component" value="Chromosome 8"/>
</dbReference>
<feature type="compositionally biased region" description="Polar residues" evidence="3">
    <location>
        <begin position="96"/>
        <end position="108"/>
    </location>
</feature>
<dbReference type="GO" id="GO:0005694">
    <property type="term" value="C:chromosome"/>
    <property type="evidence" value="ECO:0007669"/>
    <property type="project" value="UniProtKB-SubCell"/>
</dbReference>
<evidence type="ECO:0000313" key="7">
    <source>
        <dbReference type="RefSeq" id="XP_031373111.1"/>
    </source>
</evidence>
<dbReference type="CDD" id="cd10538">
    <property type="entry name" value="SET_SETDB-like"/>
    <property type="match status" value="1"/>
</dbReference>
<dbReference type="GO" id="GO:0005634">
    <property type="term" value="C:nucleus"/>
    <property type="evidence" value="ECO:0007669"/>
    <property type="project" value="InterPro"/>
</dbReference>
<dbReference type="Pfam" id="PF00856">
    <property type="entry name" value="SET"/>
    <property type="match status" value="1"/>
</dbReference>
<dbReference type="Gene3D" id="1.10.8.850">
    <property type="entry name" value="Histone-lysine N methyltransferase , C-terminal domain-like"/>
    <property type="match status" value="1"/>
</dbReference>
<sequence>MAPNPKVKAAFSAMKILGISEDKVKPVLKKLLKVYDKNWELIEEENYRALIDAIFDEDDNKVADQKRKSHSEEEEEEAQTQELQRPLKRLKRRNQENQSIASPDNSNLRIGEAALVQPKEEEEFYPPQAILNERNKGKRPISNDLNEKGNQSRPMVASGRPSREIRIREANVDSGTVHLPKQILPVSNQLTVKPKDEQFTDDRLLDEAPLAVIHPERSQNETSTGKQKLGGTNADAPTSLNVDGDNNGAGLQASETEKHKKCEVADVPMKFAANLEIASSSLGEDVLHIPVMEDACNVGNDTANLPVPSVTSDRCNESAQGIEEAISNGSARSTESTQLAQSEGTVPYRLIIPHCQATPGVQPTPLKGDDITNGEEIANISWINEINNRVPPSFRYTPQSLVYEGASVRFSLAHIDNGSCCPSCSVNCLSSTVPCACACANGGEFAYTVRGLVKESFLEECIAMTREPRRRSHFHCQDCPLVRSKGGAPQACNGHLKKKFIKECWRKCGCNRRCGNRVVQRGISCSLQVFMTSEGKGWGLRTLVDLPKGAFVCEYIGEILTINEVQKRNMNTMEGARKTYRIFLDSGWDAASLKDDEALCLDTTCYANVARFINHRCNDANLIEIPVEVESPKHHYYHLAFFTTRKVQALEELTWDYGIDFEGEDQSLNAFQCLCGSKICRDKKSSGISVHILQSCNI</sequence>
<feature type="region of interest" description="Disordered" evidence="3">
    <location>
        <begin position="210"/>
        <end position="257"/>
    </location>
</feature>
<dbReference type="GO" id="GO:0042054">
    <property type="term" value="F:histone methyltransferase activity"/>
    <property type="evidence" value="ECO:0007669"/>
    <property type="project" value="InterPro"/>
</dbReference>
<evidence type="ECO:0000256" key="3">
    <source>
        <dbReference type="SAM" id="MobiDB-lite"/>
    </source>
</evidence>
<dbReference type="InterPro" id="IPR001214">
    <property type="entry name" value="SET_dom"/>
</dbReference>
<dbReference type="Pfam" id="PF05033">
    <property type="entry name" value="Pre-SET"/>
    <property type="match status" value="1"/>
</dbReference>
<evidence type="ECO:0000259" key="4">
    <source>
        <dbReference type="PROSITE" id="PS50280"/>
    </source>
</evidence>
<dbReference type="PANTHER" id="PTHR46450">
    <property type="entry name" value="INACTIVE HISTONE-LYSINE N-METHYLTRANSFERASE SUVR1-RELATED"/>
    <property type="match status" value="1"/>
</dbReference>
<dbReference type="GO" id="GO:0008270">
    <property type="term" value="F:zinc ion binding"/>
    <property type="evidence" value="ECO:0007669"/>
    <property type="project" value="InterPro"/>
</dbReference>
<dbReference type="PANTHER" id="PTHR46450:SF1">
    <property type="entry name" value="INACTIVE HISTONE-LYSINE N-METHYLTRANSFERASE SUVR1-RELATED"/>
    <property type="match status" value="1"/>
</dbReference>
<dbReference type="SMART" id="SM00317">
    <property type="entry name" value="SET"/>
    <property type="match status" value="1"/>
</dbReference>
<feature type="domain" description="Pre-SET" evidence="5">
    <location>
        <begin position="424"/>
        <end position="522"/>
    </location>
</feature>
<reference evidence="7" key="2">
    <citation type="submission" date="2025-08" db="UniProtKB">
        <authorList>
            <consortium name="RefSeq"/>
        </authorList>
    </citation>
    <scope>IDENTIFICATION</scope>
    <source>
        <tissue evidence="7">Leaf</tissue>
    </source>
</reference>
<evidence type="ECO:0000313" key="6">
    <source>
        <dbReference type="Proteomes" id="UP000515151"/>
    </source>
</evidence>
<keyword evidence="2" id="KW-0158">Chromosome</keyword>
<name>A0A6P8BTS3_PUNGR</name>
<keyword evidence="6" id="KW-1185">Reference proteome</keyword>
<dbReference type="InterPro" id="IPR043017">
    <property type="entry name" value="WIYLD_dom_sf"/>
</dbReference>